<dbReference type="CDD" id="cd00865">
    <property type="entry name" value="PEBP_bact_arch"/>
    <property type="match status" value="1"/>
</dbReference>
<comment type="caution">
    <text evidence="1">The sequence shown here is derived from an EMBL/GenBank/DDBJ whole genome shotgun (WGS) entry which is preliminary data.</text>
</comment>
<dbReference type="Gene3D" id="3.90.280.10">
    <property type="entry name" value="PEBP-like"/>
    <property type="match status" value="1"/>
</dbReference>
<dbReference type="Proteomes" id="UP000710385">
    <property type="component" value="Unassembled WGS sequence"/>
</dbReference>
<reference evidence="1" key="1">
    <citation type="submission" date="2020-05" db="EMBL/GenBank/DDBJ databases">
        <title>High-Quality Genomes of Partial-Nitritation/Anammox System by Hierarchical Clustering Based Hybrid Assembly.</title>
        <authorList>
            <person name="Liu L."/>
            <person name="Wang Y."/>
            <person name="Che Y."/>
            <person name="Chen Y."/>
            <person name="Xia Y."/>
            <person name="Luo R."/>
            <person name="Cheng S.H."/>
            <person name="Zheng C."/>
            <person name="Zhang T."/>
        </authorList>
    </citation>
    <scope>NUCLEOTIDE SEQUENCE</scope>
    <source>
        <strain evidence="1">H1_PAT1</strain>
    </source>
</reference>
<name>A0A928TVA0_UNCKA</name>
<proteinExistence type="predicted"/>
<dbReference type="NCBIfam" id="TIGR00481">
    <property type="entry name" value="YbhB/YbcL family Raf kinase inhibitor-like protein"/>
    <property type="match status" value="1"/>
</dbReference>
<dbReference type="InterPro" id="IPR036610">
    <property type="entry name" value="PEBP-like_sf"/>
</dbReference>
<dbReference type="InterPro" id="IPR008914">
    <property type="entry name" value="PEBP"/>
</dbReference>
<dbReference type="PANTHER" id="PTHR30289:SF1">
    <property type="entry name" value="PEBP (PHOSPHATIDYLETHANOLAMINE-BINDING PROTEIN) FAMILY PROTEIN"/>
    <property type="match status" value="1"/>
</dbReference>
<dbReference type="InterPro" id="IPR005247">
    <property type="entry name" value="YbhB_YbcL/LppC-like"/>
</dbReference>
<dbReference type="PANTHER" id="PTHR30289">
    <property type="entry name" value="UNCHARACTERIZED PROTEIN YBCL-RELATED"/>
    <property type="match status" value="1"/>
</dbReference>
<sequence length="145" mass="15744">MQLSSPAFGHTQAIPALYTCDGSDIHPELSIANVSPDAASLALIVDDPDAPRGDWVHWTVWNIPTSTTVIEEGKRPAGVEGLTDFGRAGWGGPCPPSGTHRYQFKFYALDIMLDIHPTSTKSDLEKAMKGHILDQALLIGTYTRK</sequence>
<evidence type="ECO:0000313" key="1">
    <source>
        <dbReference type="EMBL" id="MBE7525540.1"/>
    </source>
</evidence>
<dbReference type="EMBL" id="JABTTY010000001">
    <property type="protein sequence ID" value="MBE7525540.1"/>
    <property type="molecule type" value="Genomic_DNA"/>
</dbReference>
<gene>
    <name evidence="1" type="ORF">HS096_04120</name>
</gene>
<dbReference type="AlphaFoldDB" id="A0A928TVA0"/>
<protein>
    <submittedName>
        <fullName evidence="1">YbhB/YbcL family Raf kinase inhibitor-like protein</fullName>
    </submittedName>
</protein>
<organism evidence="1 2">
    <name type="scientific">candidate division WWE3 bacterium</name>
    <dbReference type="NCBI Taxonomy" id="2053526"/>
    <lineage>
        <taxon>Bacteria</taxon>
        <taxon>Katanobacteria</taxon>
    </lineage>
</organism>
<evidence type="ECO:0000313" key="2">
    <source>
        <dbReference type="Proteomes" id="UP000710385"/>
    </source>
</evidence>
<dbReference type="Pfam" id="PF01161">
    <property type="entry name" value="PBP"/>
    <property type="match status" value="1"/>
</dbReference>
<dbReference type="SUPFAM" id="SSF49777">
    <property type="entry name" value="PEBP-like"/>
    <property type="match status" value="1"/>
</dbReference>
<accession>A0A928TVA0</accession>